<feature type="region of interest" description="Disordered" evidence="1">
    <location>
        <begin position="153"/>
        <end position="197"/>
    </location>
</feature>
<protein>
    <submittedName>
        <fullName evidence="2">Uncharacterized protein</fullName>
    </submittedName>
</protein>
<dbReference type="EMBL" id="NMUH01001298">
    <property type="protein sequence ID" value="MQL91058.1"/>
    <property type="molecule type" value="Genomic_DNA"/>
</dbReference>
<organism evidence="2 3">
    <name type="scientific">Colocasia esculenta</name>
    <name type="common">Wild taro</name>
    <name type="synonym">Arum esculentum</name>
    <dbReference type="NCBI Taxonomy" id="4460"/>
    <lineage>
        <taxon>Eukaryota</taxon>
        <taxon>Viridiplantae</taxon>
        <taxon>Streptophyta</taxon>
        <taxon>Embryophyta</taxon>
        <taxon>Tracheophyta</taxon>
        <taxon>Spermatophyta</taxon>
        <taxon>Magnoliopsida</taxon>
        <taxon>Liliopsida</taxon>
        <taxon>Araceae</taxon>
        <taxon>Aroideae</taxon>
        <taxon>Colocasieae</taxon>
        <taxon>Colocasia</taxon>
    </lineage>
</organism>
<sequence length="280" mass="31141">MGLIWALLHQQNAQTHKRHMIGARRQVAKPNGRRRRCSSPPPVDAGCYKVCLSTTSRVGCRQTTNLVMDQGFATKMERKIKLKSWLRQMLQQAQKGEKLPLPEELAIFYKDDEITIEKFQDMLKNFSCNMVLIPPPASLQPPTGKTVVATYQHHGRGSGRGHKNNKRRSQASSPTKGVTEQTARPALSEEDKEEALSPEEGLLALGKEYTDADLPFLNSSQTQVQQTGAYPEVNRKKDYTAGSADPTPLRCGSELDEGREASCSPSPERSRGEPRKSLAQ</sequence>
<feature type="region of interest" description="Disordered" evidence="1">
    <location>
        <begin position="221"/>
        <end position="280"/>
    </location>
</feature>
<name>A0A843V4S1_COLES</name>
<reference evidence="2" key="1">
    <citation type="submission" date="2017-07" db="EMBL/GenBank/DDBJ databases">
        <title>Taro Niue Genome Assembly and Annotation.</title>
        <authorList>
            <person name="Atibalentja N."/>
            <person name="Keating K."/>
            <person name="Fields C.J."/>
        </authorList>
    </citation>
    <scope>NUCLEOTIDE SEQUENCE</scope>
    <source>
        <strain evidence="2">Niue_2</strain>
        <tissue evidence="2">Leaf</tissue>
    </source>
</reference>
<dbReference type="Proteomes" id="UP000652761">
    <property type="component" value="Unassembled WGS sequence"/>
</dbReference>
<keyword evidence="3" id="KW-1185">Reference proteome</keyword>
<accession>A0A843V4S1</accession>
<proteinExistence type="predicted"/>
<feature type="compositionally biased region" description="Basic and acidic residues" evidence="1">
    <location>
        <begin position="268"/>
        <end position="280"/>
    </location>
</feature>
<feature type="compositionally biased region" description="Basic residues" evidence="1">
    <location>
        <begin position="153"/>
        <end position="169"/>
    </location>
</feature>
<evidence type="ECO:0000256" key="1">
    <source>
        <dbReference type="SAM" id="MobiDB-lite"/>
    </source>
</evidence>
<dbReference type="AlphaFoldDB" id="A0A843V4S1"/>
<feature type="compositionally biased region" description="Polar residues" evidence="1">
    <location>
        <begin position="170"/>
        <end position="182"/>
    </location>
</feature>
<evidence type="ECO:0000313" key="3">
    <source>
        <dbReference type="Proteomes" id="UP000652761"/>
    </source>
</evidence>
<evidence type="ECO:0000313" key="2">
    <source>
        <dbReference type="EMBL" id="MQL91058.1"/>
    </source>
</evidence>
<gene>
    <name evidence="2" type="ORF">Taro_023660</name>
</gene>
<comment type="caution">
    <text evidence="2">The sequence shown here is derived from an EMBL/GenBank/DDBJ whole genome shotgun (WGS) entry which is preliminary data.</text>
</comment>
<feature type="compositionally biased region" description="Acidic residues" evidence="1">
    <location>
        <begin position="188"/>
        <end position="197"/>
    </location>
</feature>